<feature type="domain" description="C2H2-type" evidence="15">
    <location>
        <begin position="317"/>
        <end position="344"/>
    </location>
</feature>
<dbReference type="GO" id="GO:0003677">
    <property type="term" value="F:DNA binding"/>
    <property type="evidence" value="ECO:0007669"/>
    <property type="project" value="UniProtKB-KW"/>
</dbReference>
<dbReference type="PROSITE" id="PS51915">
    <property type="entry name" value="ZAD"/>
    <property type="match status" value="1"/>
</dbReference>
<feature type="region of interest" description="Disordered" evidence="14">
    <location>
        <begin position="229"/>
        <end position="251"/>
    </location>
</feature>
<gene>
    <name evidence="17" type="ORF">PSYICH_LOCUS1821</name>
</gene>
<evidence type="ECO:0000256" key="7">
    <source>
        <dbReference type="ARBA" id="ARBA00022833"/>
    </source>
</evidence>
<dbReference type="Pfam" id="PF07776">
    <property type="entry name" value="zf-AD"/>
    <property type="match status" value="1"/>
</dbReference>
<evidence type="ECO:0000256" key="6">
    <source>
        <dbReference type="ARBA" id="ARBA00022771"/>
    </source>
</evidence>
<comment type="similarity">
    <text evidence="3">Belongs to the krueppel C2H2-type zinc-finger protein family.</text>
</comment>
<keyword evidence="5" id="KW-0677">Repeat</keyword>
<evidence type="ECO:0000256" key="2">
    <source>
        <dbReference type="ARBA" id="ARBA00004123"/>
    </source>
</evidence>
<feature type="binding site" evidence="13">
    <location>
        <position position="14"/>
    </location>
    <ligand>
        <name>Zn(2+)</name>
        <dbReference type="ChEBI" id="CHEBI:29105"/>
    </ligand>
</feature>
<feature type="compositionally biased region" description="Basic and acidic residues" evidence="14">
    <location>
        <begin position="229"/>
        <end position="239"/>
    </location>
</feature>
<evidence type="ECO:0000256" key="5">
    <source>
        <dbReference type="ARBA" id="ARBA00022737"/>
    </source>
</evidence>
<dbReference type="Gene3D" id="3.40.1800.20">
    <property type="match status" value="1"/>
</dbReference>
<dbReference type="FunFam" id="3.30.160.60:FF:003831">
    <property type="match status" value="1"/>
</dbReference>
<evidence type="ECO:0000256" key="1">
    <source>
        <dbReference type="ARBA" id="ARBA00003767"/>
    </source>
</evidence>
<dbReference type="FunFam" id="3.30.160.60:FF:002343">
    <property type="entry name" value="Zinc finger protein 33A"/>
    <property type="match status" value="2"/>
</dbReference>
<dbReference type="SUPFAM" id="SSF57716">
    <property type="entry name" value="Glucocorticoid receptor-like (DNA-binding domain)"/>
    <property type="match status" value="1"/>
</dbReference>
<feature type="domain" description="C2H2-type" evidence="15">
    <location>
        <begin position="664"/>
        <end position="691"/>
    </location>
</feature>
<feature type="domain" description="C2H2-type" evidence="15">
    <location>
        <begin position="515"/>
        <end position="543"/>
    </location>
</feature>
<feature type="domain" description="C2H2-type" evidence="15">
    <location>
        <begin position="575"/>
        <end position="602"/>
    </location>
</feature>
<accession>A0A9P0CKX0</accession>
<feature type="binding site" evidence="13">
    <location>
        <position position="69"/>
    </location>
    <ligand>
        <name>Zn(2+)</name>
        <dbReference type="ChEBI" id="CHEBI:29105"/>
    </ligand>
</feature>
<feature type="binding site" evidence="13">
    <location>
        <position position="17"/>
    </location>
    <ligand>
        <name>Zn(2+)</name>
        <dbReference type="ChEBI" id="CHEBI:29105"/>
    </ligand>
</feature>
<protein>
    <submittedName>
        <fullName evidence="17">Uncharacterized protein</fullName>
    </submittedName>
</protein>
<evidence type="ECO:0000313" key="18">
    <source>
        <dbReference type="Proteomes" id="UP001153636"/>
    </source>
</evidence>
<keyword evidence="11" id="KW-0539">Nucleus</keyword>
<feature type="domain" description="C2H2-type" evidence="15">
    <location>
        <begin position="636"/>
        <end position="663"/>
    </location>
</feature>
<feature type="domain" description="C2H2-type" evidence="15">
    <location>
        <begin position="720"/>
        <end position="747"/>
    </location>
</feature>
<keyword evidence="4 13" id="KW-0479">Metal-binding</keyword>
<feature type="domain" description="C2H2-type" evidence="15">
    <location>
        <begin position="604"/>
        <end position="631"/>
    </location>
</feature>
<evidence type="ECO:0000256" key="3">
    <source>
        <dbReference type="ARBA" id="ARBA00006991"/>
    </source>
</evidence>
<dbReference type="PROSITE" id="PS50157">
    <property type="entry name" value="ZINC_FINGER_C2H2_2"/>
    <property type="match status" value="14"/>
</dbReference>
<feature type="region of interest" description="Disordered" evidence="14">
    <location>
        <begin position="416"/>
        <end position="469"/>
    </location>
</feature>
<dbReference type="SUPFAM" id="SSF57667">
    <property type="entry name" value="beta-beta-alpha zinc fingers"/>
    <property type="match status" value="7"/>
</dbReference>
<keyword evidence="10" id="KW-0804">Transcription</keyword>
<dbReference type="FunFam" id="3.30.160.60:FF:000045">
    <property type="entry name" value="ZFP69 zinc finger protein B"/>
    <property type="match status" value="1"/>
</dbReference>
<feature type="compositionally biased region" description="Basic and acidic residues" evidence="14">
    <location>
        <begin position="416"/>
        <end position="436"/>
    </location>
</feature>
<feature type="domain" description="C2H2-type" evidence="15">
    <location>
        <begin position="487"/>
        <end position="509"/>
    </location>
</feature>
<dbReference type="Pfam" id="PF00096">
    <property type="entry name" value="zf-C2H2"/>
    <property type="match status" value="11"/>
</dbReference>
<evidence type="ECO:0000259" key="16">
    <source>
        <dbReference type="PROSITE" id="PS51915"/>
    </source>
</evidence>
<dbReference type="Proteomes" id="UP001153636">
    <property type="component" value="Chromosome 10"/>
</dbReference>
<dbReference type="AlphaFoldDB" id="A0A9P0CKX0"/>
<organism evidence="17 18">
    <name type="scientific">Psylliodes chrysocephalus</name>
    <dbReference type="NCBI Taxonomy" id="3402493"/>
    <lineage>
        <taxon>Eukaryota</taxon>
        <taxon>Metazoa</taxon>
        <taxon>Ecdysozoa</taxon>
        <taxon>Arthropoda</taxon>
        <taxon>Hexapoda</taxon>
        <taxon>Insecta</taxon>
        <taxon>Pterygota</taxon>
        <taxon>Neoptera</taxon>
        <taxon>Endopterygota</taxon>
        <taxon>Coleoptera</taxon>
        <taxon>Polyphaga</taxon>
        <taxon>Cucujiformia</taxon>
        <taxon>Chrysomeloidea</taxon>
        <taxon>Chrysomelidae</taxon>
        <taxon>Galerucinae</taxon>
        <taxon>Alticini</taxon>
        <taxon>Psylliodes</taxon>
    </lineage>
</organism>
<keyword evidence="9" id="KW-0238">DNA-binding</keyword>
<dbReference type="PANTHER" id="PTHR16515">
    <property type="entry name" value="PR DOMAIN ZINC FINGER PROTEIN"/>
    <property type="match status" value="1"/>
</dbReference>
<feature type="compositionally biased region" description="Acidic residues" evidence="14">
    <location>
        <begin position="437"/>
        <end position="448"/>
    </location>
</feature>
<feature type="domain" description="C2H2-type" evidence="15">
    <location>
        <begin position="692"/>
        <end position="719"/>
    </location>
</feature>
<keyword evidence="8" id="KW-0805">Transcription regulation</keyword>
<proteinExistence type="inferred from homology"/>
<feature type="domain" description="C2H2-type" evidence="15">
    <location>
        <begin position="202"/>
        <end position="224"/>
    </location>
</feature>
<dbReference type="GO" id="GO:0006355">
    <property type="term" value="P:regulation of DNA-templated transcription"/>
    <property type="evidence" value="ECO:0007669"/>
    <property type="project" value="UniProtKB-ARBA"/>
</dbReference>
<feature type="region of interest" description="Disordered" evidence="14">
    <location>
        <begin position="267"/>
        <end position="310"/>
    </location>
</feature>
<dbReference type="EMBL" id="OV651822">
    <property type="protein sequence ID" value="CAH1100517.1"/>
    <property type="molecule type" value="Genomic_DNA"/>
</dbReference>
<keyword evidence="6 12" id="KW-0863">Zinc-finger</keyword>
<dbReference type="FunFam" id="3.30.160.60:FF:002355">
    <property type="entry name" value="Zinc finger protein 623"/>
    <property type="match status" value="1"/>
</dbReference>
<feature type="domain" description="ZAD" evidence="16">
    <location>
        <begin position="12"/>
        <end position="93"/>
    </location>
</feature>
<evidence type="ECO:0000256" key="12">
    <source>
        <dbReference type="PROSITE-ProRule" id="PRU00042"/>
    </source>
</evidence>
<dbReference type="Gene3D" id="3.30.160.60">
    <property type="entry name" value="Classic Zinc Finger"/>
    <property type="match status" value="12"/>
</dbReference>
<dbReference type="OrthoDB" id="8117402at2759"/>
<feature type="domain" description="C2H2-type" evidence="15">
    <location>
        <begin position="345"/>
        <end position="367"/>
    </location>
</feature>
<evidence type="ECO:0000313" key="17">
    <source>
        <dbReference type="EMBL" id="CAH1100517.1"/>
    </source>
</evidence>
<dbReference type="PANTHER" id="PTHR16515:SF49">
    <property type="entry name" value="GASTRULA ZINC FINGER PROTEIN XLCGF49.1-LIKE-RELATED"/>
    <property type="match status" value="1"/>
</dbReference>
<keyword evidence="7 13" id="KW-0862">Zinc</keyword>
<evidence type="ECO:0000256" key="4">
    <source>
        <dbReference type="ARBA" id="ARBA00022723"/>
    </source>
</evidence>
<dbReference type="GO" id="GO:0008270">
    <property type="term" value="F:zinc ion binding"/>
    <property type="evidence" value="ECO:0007669"/>
    <property type="project" value="UniProtKB-UniRule"/>
</dbReference>
<name>A0A9P0CKX0_9CUCU</name>
<dbReference type="InterPro" id="IPR036236">
    <property type="entry name" value="Znf_C2H2_sf"/>
</dbReference>
<dbReference type="InterPro" id="IPR050331">
    <property type="entry name" value="Zinc_finger"/>
</dbReference>
<evidence type="ECO:0000256" key="14">
    <source>
        <dbReference type="SAM" id="MobiDB-lite"/>
    </source>
</evidence>
<feature type="compositionally biased region" description="Acidic residues" evidence="14">
    <location>
        <begin position="267"/>
        <end position="277"/>
    </location>
</feature>
<dbReference type="SMART" id="SM00355">
    <property type="entry name" value="ZnF_C2H2"/>
    <property type="match status" value="16"/>
</dbReference>
<evidence type="ECO:0000256" key="11">
    <source>
        <dbReference type="ARBA" id="ARBA00023242"/>
    </source>
</evidence>
<dbReference type="InterPro" id="IPR012934">
    <property type="entry name" value="Znf_AD"/>
</dbReference>
<dbReference type="SMART" id="SM00868">
    <property type="entry name" value="zf-AD"/>
    <property type="match status" value="1"/>
</dbReference>
<feature type="domain" description="C2H2-type" evidence="15">
    <location>
        <begin position="145"/>
        <end position="172"/>
    </location>
</feature>
<evidence type="ECO:0000256" key="13">
    <source>
        <dbReference type="PROSITE-ProRule" id="PRU01263"/>
    </source>
</evidence>
<evidence type="ECO:0000259" key="15">
    <source>
        <dbReference type="PROSITE" id="PS50157"/>
    </source>
</evidence>
<dbReference type="FunFam" id="3.30.160.60:FF:000771">
    <property type="entry name" value="zinc finger protein 648"/>
    <property type="match status" value="1"/>
</dbReference>
<comment type="function">
    <text evidence="1">May be involved in transcriptional regulation.</text>
</comment>
<keyword evidence="18" id="KW-1185">Reference proteome</keyword>
<feature type="domain" description="C2H2-type" evidence="15">
    <location>
        <begin position="748"/>
        <end position="772"/>
    </location>
</feature>
<evidence type="ECO:0000256" key="8">
    <source>
        <dbReference type="ARBA" id="ARBA00023015"/>
    </source>
</evidence>
<comment type="subcellular location">
    <subcellularLocation>
        <location evidence="2">Nucleus</location>
    </subcellularLocation>
</comment>
<evidence type="ECO:0000256" key="10">
    <source>
        <dbReference type="ARBA" id="ARBA00023163"/>
    </source>
</evidence>
<feature type="domain" description="C2H2-type" evidence="15">
    <location>
        <begin position="543"/>
        <end position="570"/>
    </location>
</feature>
<dbReference type="PROSITE" id="PS00028">
    <property type="entry name" value="ZINC_FINGER_C2H2_1"/>
    <property type="match status" value="15"/>
</dbReference>
<dbReference type="GO" id="GO:0005634">
    <property type="term" value="C:nucleus"/>
    <property type="evidence" value="ECO:0007669"/>
    <property type="project" value="UniProtKB-SubCell"/>
</dbReference>
<feature type="binding site" evidence="13">
    <location>
        <position position="66"/>
    </location>
    <ligand>
        <name>Zn(2+)</name>
        <dbReference type="ChEBI" id="CHEBI:29105"/>
    </ligand>
</feature>
<dbReference type="InterPro" id="IPR013087">
    <property type="entry name" value="Znf_C2H2_type"/>
</dbReference>
<reference evidence="17" key="1">
    <citation type="submission" date="2022-01" db="EMBL/GenBank/DDBJ databases">
        <authorList>
            <person name="King R."/>
        </authorList>
    </citation>
    <scope>NUCLEOTIDE SEQUENCE</scope>
</reference>
<evidence type="ECO:0000256" key="9">
    <source>
        <dbReference type="ARBA" id="ARBA00023125"/>
    </source>
</evidence>
<sequence length="952" mass="107960">MINKESDIMIDKICRCCMCENEDMQNMFEKNNEEGAHDSNTLLSEMLVLVASIEVVSGDGLPSNLCKGCNEKLKSAYEFRKLCQKSDTTLRDLTQDNKSNVRQEEDIVVHPDVHDDVFDEDNVPLLERGVKRKRGRPRKKENTNLSCNFCQKILQTQKGLRVHLRSHTGEKLKYCLFCDAKYTRTNHLIRHLGTHDKPGLKHPCENCDKTFDAAAELFRHSKVHEEVLDETAKEQHIKTEEEDIKPEIDEPALIGHQAVGTLEEENAAGNSDQDDNVFNDFPVSDGGRDSDDEFEIELDGNKKRSPKSKKKDDKALYECKECTKVMTTYIGLKIHMRKHTGSDLSTCHLCNKSFTKNSHLVRHLKTHGIVDEEKMKALKQLSETKGKKVMECDYCDRKFKYRKSFLHHMHAEHGMSDFDSDFEKGEGGDKTKKDDQVEGEGTEGDGAENNDTSGIGLGDDPVKDEEDEVGVPDAENLFVKKARSKNQVCHVCGASFSRVNHLTRHMTLHRALLVHQCDRCEKAFATDEHLKIHVEEEHINKPYVCTVCNKPFSRGEHLIRHLKVHQTNSDKDANLKCSICDTTFSRSDHLARHTKIHLLQDKRHVCGECGKAFNRLDNLKTHQRIHTGEKDTSKLHLCIYCGKEFNNSSNMIVHMRRHTGERPYKCSECGKGFPRSHDLKCHERTHSGEKPYLCTLCGKSFNKSNKLLRHSRVHTGERPYVCNICSRAFTQSNDLALHMRRHTGARPYACGVCPARFIQSGQLKTHRRTTGHWMDVQPDLKGGHRVEPVTPAHEPAPIRFKVHRAMKKEQNILEQAGLMHPQQASTSENVHLGEVQSMPNEPQRILMGIMGNIKIPGTESVQPLLIDTAKLAELHNAGLVNLPSVIQATNGDEIKLKSEVGSYGMPQCDDELEKPDDNTGGFNQNDVVIYSSVGHTSTTYTSSENYNFQSFH</sequence>